<evidence type="ECO:0000256" key="1">
    <source>
        <dbReference type="ARBA" id="ARBA00004123"/>
    </source>
</evidence>
<dbReference type="FunFam" id="2.20.25.80:FF:000007">
    <property type="entry name" value="WRKY transcription factor 22"/>
    <property type="match status" value="1"/>
</dbReference>
<accession>A0A2N9IZA3</accession>
<proteinExistence type="inferred from homology"/>
<dbReference type="InterPro" id="IPR003657">
    <property type="entry name" value="WRKY_dom"/>
</dbReference>
<dbReference type="PANTHER" id="PTHR32096">
    <property type="entry name" value="WRKY TRANSCRIPTION FACTOR 30-RELATED-RELATED"/>
    <property type="match status" value="1"/>
</dbReference>
<dbReference type="Gene3D" id="2.20.25.80">
    <property type="entry name" value="WRKY domain"/>
    <property type="match status" value="1"/>
</dbReference>
<dbReference type="InterPro" id="IPR036576">
    <property type="entry name" value="WRKY_dom_sf"/>
</dbReference>
<evidence type="ECO:0000256" key="6">
    <source>
        <dbReference type="ARBA" id="ARBA00060761"/>
    </source>
</evidence>
<name>A0A2N9IZA3_FAGSY</name>
<gene>
    <name evidence="9" type="ORF">FSB_LOCUS57526</name>
</gene>
<dbReference type="Pfam" id="PF03106">
    <property type="entry name" value="WRKY"/>
    <property type="match status" value="1"/>
</dbReference>
<keyword evidence="2" id="KW-0805">Transcription regulation</keyword>
<dbReference type="PROSITE" id="PS50811">
    <property type="entry name" value="WRKY"/>
    <property type="match status" value="1"/>
</dbReference>
<evidence type="ECO:0000256" key="5">
    <source>
        <dbReference type="ARBA" id="ARBA00023242"/>
    </source>
</evidence>
<keyword evidence="4" id="KW-0804">Transcription</keyword>
<protein>
    <recommendedName>
        <fullName evidence="8">WRKY domain-containing protein</fullName>
    </recommendedName>
</protein>
<keyword evidence="5" id="KW-0539">Nucleus</keyword>
<evidence type="ECO:0000259" key="8">
    <source>
        <dbReference type="PROSITE" id="PS50811"/>
    </source>
</evidence>
<dbReference type="GO" id="GO:0003700">
    <property type="term" value="F:DNA-binding transcription factor activity"/>
    <property type="evidence" value="ECO:0007669"/>
    <property type="project" value="InterPro"/>
</dbReference>
<comment type="similarity">
    <text evidence="6">Belongs to the WRKY group II-e family.</text>
</comment>
<evidence type="ECO:0000313" key="9">
    <source>
        <dbReference type="EMBL" id="SPD29644.1"/>
    </source>
</evidence>
<feature type="region of interest" description="Disordered" evidence="7">
    <location>
        <begin position="120"/>
        <end position="168"/>
    </location>
</feature>
<dbReference type="InterPro" id="IPR044810">
    <property type="entry name" value="WRKY_plant"/>
</dbReference>
<evidence type="ECO:0000256" key="4">
    <source>
        <dbReference type="ARBA" id="ARBA00023163"/>
    </source>
</evidence>
<organism evidence="9">
    <name type="scientific">Fagus sylvatica</name>
    <name type="common">Beechnut</name>
    <dbReference type="NCBI Taxonomy" id="28930"/>
    <lineage>
        <taxon>Eukaryota</taxon>
        <taxon>Viridiplantae</taxon>
        <taxon>Streptophyta</taxon>
        <taxon>Embryophyta</taxon>
        <taxon>Tracheophyta</taxon>
        <taxon>Spermatophyta</taxon>
        <taxon>Magnoliopsida</taxon>
        <taxon>eudicotyledons</taxon>
        <taxon>Gunneridae</taxon>
        <taxon>Pentapetalae</taxon>
        <taxon>rosids</taxon>
        <taxon>fabids</taxon>
        <taxon>Fagales</taxon>
        <taxon>Fagaceae</taxon>
        <taxon>Fagus</taxon>
    </lineage>
</organism>
<evidence type="ECO:0000256" key="2">
    <source>
        <dbReference type="ARBA" id="ARBA00023015"/>
    </source>
</evidence>
<feature type="compositionally biased region" description="Acidic residues" evidence="7">
    <location>
        <begin position="301"/>
        <end position="317"/>
    </location>
</feature>
<keyword evidence="3" id="KW-0238">DNA-binding</keyword>
<dbReference type="GO" id="GO:0005634">
    <property type="term" value="C:nucleus"/>
    <property type="evidence" value="ECO:0007669"/>
    <property type="project" value="UniProtKB-SubCell"/>
</dbReference>
<reference evidence="9" key="1">
    <citation type="submission" date="2018-02" db="EMBL/GenBank/DDBJ databases">
        <authorList>
            <person name="Cohen D.B."/>
            <person name="Kent A.D."/>
        </authorList>
    </citation>
    <scope>NUCLEOTIDE SEQUENCE</scope>
</reference>
<dbReference type="EMBL" id="OIVN01006280">
    <property type="protein sequence ID" value="SPD29644.1"/>
    <property type="molecule type" value="Genomic_DNA"/>
</dbReference>
<dbReference type="PANTHER" id="PTHR32096:SF61">
    <property type="entry name" value="WRKY TRANSCRIPTION FACTOR 22"/>
    <property type="match status" value="1"/>
</dbReference>
<dbReference type="SMART" id="SM00774">
    <property type="entry name" value="WRKY"/>
    <property type="match status" value="1"/>
</dbReference>
<feature type="domain" description="WRKY" evidence="8">
    <location>
        <begin position="175"/>
        <end position="241"/>
    </location>
</feature>
<feature type="compositionally biased region" description="Low complexity" evidence="7">
    <location>
        <begin position="132"/>
        <end position="153"/>
    </location>
</feature>
<feature type="compositionally biased region" description="Polar residues" evidence="7">
    <location>
        <begin position="243"/>
        <end position="273"/>
    </location>
</feature>
<feature type="region of interest" description="Disordered" evidence="7">
    <location>
        <begin position="233"/>
        <end position="318"/>
    </location>
</feature>
<evidence type="ECO:0000256" key="3">
    <source>
        <dbReference type="ARBA" id="ARBA00023125"/>
    </source>
</evidence>
<dbReference type="GO" id="GO:0000976">
    <property type="term" value="F:transcription cis-regulatory region binding"/>
    <property type="evidence" value="ECO:0007669"/>
    <property type="project" value="TreeGrafter"/>
</dbReference>
<comment type="subcellular location">
    <subcellularLocation>
        <location evidence="1">Nucleus</location>
    </subcellularLocation>
</comment>
<dbReference type="AlphaFoldDB" id="A0A2N9IZA3"/>
<evidence type="ECO:0000256" key="7">
    <source>
        <dbReference type="SAM" id="MobiDB-lite"/>
    </source>
</evidence>
<dbReference type="SUPFAM" id="SSF118290">
    <property type="entry name" value="WRKY DNA-binding domain"/>
    <property type="match status" value="1"/>
</dbReference>
<sequence length="362" mass="40078">MEEDWDLQAVVRGCVSTASRATTTTSTVTTTTTAAATTSFLPDFHSNYSYFSGGNQQQQVGQGQGQGQGRLFSFSDPFEVRHVSEDLHELCKPFFLKPQPLSPQLSPLITPFSNSLSSFAVSKAQTPPPPQQQQQTQHHQQQQQKQQPRQSQSASNTNQKSKRRKNLLKKVCQVPAEGLSSDIWAWRKYGQKPIKGSPYPRGYYRCSSSKGCLARKQVERNKTDTGMFIVTYTGEHNHPAPTHRNSLAGSTRQKPLTPQTVTGGDSNKTIKQYSSPEPETSFEEELVPQTQSTTTDSKEEEREDLVEEDEEEGDEFGISDMVLGDDFFVGLEGLAGPSTGDCFSDHFPANFSLPNWVANNAG</sequence>